<dbReference type="KEGG" id="fad:CDH04_05885"/>
<feature type="transmembrane region" description="Helical" evidence="5">
    <location>
        <begin position="51"/>
        <end position="71"/>
    </location>
</feature>
<evidence type="ECO:0000313" key="7">
    <source>
        <dbReference type="EMBL" id="AXA33976.1"/>
    </source>
</evidence>
<dbReference type="InterPro" id="IPR020846">
    <property type="entry name" value="MFS_dom"/>
</dbReference>
<reference evidence="7 9" key="1">
    <citation type="submission" date="2017-06" db="EMBL/GenBank/DDBJ databases">
        <title>Complete genome of Francisella adeliensis.</title>
        <authorList>
            <person name="Vallesi A."/>
            <person name="Sjodin A."/>
        </authorList>
    </citation>
    <scope>NUCLEOTIDE SEQUENCE [LARGE SCALE GENOMIC DNA]</scope>
    <source>
        <strain evidence="7 9">FDC440</strain>
    </source>
</reference>
<dbReference type="AlphaFoldDB" id="A0A2Z4XZ78"/>
<feature type="transmembrane region" description="Helical" evidence="5">
    <location>
        <begin position="302"/>
        <end position="323"/>
    </location>
</feature>
<keyword evidence="4 5" id="KW-0472">Membrane</keyword>
<comment type="subcellular location">
    <subcellularLocation>
        <location evidence="1">Membrane</location>
        <topology evidence="1">Multi-pass membrane protein</topology>
    </subcellularLocation>
</comment>
<feature type="transmembrane region" description="Helical" evidence="5">
    <location>
        <begin position="134"/>
        <end position="153"/>
    </location>
</feature>
<sequence length="396" mass="44975">MNKSSKWILLVLCLGYFIDFYDLTVMSVSYVDLFKNQFGILDSISIQKMYFTINNIQMAGILVGALLFGALADRFGRITVIKYSILLYSVTTIVAIFVTNIYMFMGLRFLSYLGLASEFAVSTVLIVEFFPRKVAAWGMSLLYILGVFGGITATLLGVFSYKIMFIFGGTSGLIIFCFRKILEESPAFIELYKTDDIKKAGNVFYLFKNYCKPLLLNFLITIPYFFTITVMFALVKFIANDMNFATLVKMFLFGFFAGNIISCIASGFYNQYFKSPSLFFIINIMVFLVSIFMYKYVSADTIFIYGITIGFIGGGYNIMWAQYAATEFPTEVRSLATNMIFALGRTSSIFFGLIFASWISNEQIFRTNINIMAIAIAIMVLVIIFSYKRKKILIKN</sequence>
<dbReference type="InterPro" id="IPR011701">
    <property type="entry name" value="MFS"/>
</dbReference>
<dbReference type="GO" id="GO:0046943">
    <property type="term" value="F:carboxylic acid transmembrane transporter activity"/>
    <property type="evidence" value="ECO:0007669"/>
    <property type="project" value="TreeGrafter"/>
</dbReference>
<evidence type="ECO:0000259" key="6">
    <source>
        <dbReference type="PROSITE" id="PS50850"/>
    </source>
</evidence>
<dbReference type="SUPFAM" id="SSF103473">
    <property type="entry name" value="MFS general substrate transporter"/>
    <property type="match status" value="1"/>
</dbReference>
<dbReference type="EMBL" id="CP021781">
    <property type="protein sequence ID" value="AXA33976.1"/>
    <property type="molecule type" value="Genomic_DNA"/>
</dbReference>
<accession>A0A2Z4XZ78</accession>
<dbReference type="Pfam" id="PF07690">
    <property type="entry name" value="MFS_1"/>
    <property type="match status" value="1"/>
</dbReference>
<dbReference type="PROSITE" id="PS50850">
    <property type="entry name" value="MFS"/>
    <property type="match status" value="1"/>
</dbReference>
<dbReference type="RefSeq" id="WP_112870151.1">
    <property type="nucleotide sequence ID" value="NZ_CP021781.1"/>
</dbReference>
<reference evidence="8 10" key="2">
    <citation type="submission" date="2019-08" db="EMBL/GenBank/DDBJ databases">
        <title>Complete genome sequences of Francisella adeliensis (FSC1325 and FSC1326).</title>
        <authorList>
            <person name="Ohrman C."/>
            <person name="Uneklint I."/>
            <person name="Vallesi A."/>
            <person name="Karlsson L."/>
            <person name="Sjodin A."/>
        </authorList>
    </citation>
    <scope>NUCLEOTIDE SEQUENCE [LARGE SCALE GENOMIC DNA]</scope>
    <source>
        <strain evidence="8 10">FSC1325</strain>
    </source>
</reference>
<dbReference type="PANTHER" id="PTHR23508:SF10">
    <property type="entry name" value="CARBOXYLIC ACID TRANSPORTER PROTEIN HOMOLOG"/>
    <property type="match status" value="1"/>
</dbReference>
<evidence type="ECO:0000313" key="9">
    <source>
        <dbReference type="Proteomes" id="UP000251120"/>
    </source>
</evidence>
<feature type="transmembrane region" description="Helical" evidence="5">
    <location>
        <begin position="335"/>
        <end position="359"/>
    </location>
</feature>
<evidence type="ECO:0000256" key="4">
    <source>
        <dbReference type="ARBA" id="ARBA00023136"/>
    </source>
</evidence>
<dbReference type="PANTHER" id="PTHR23508">
    <property type="entry name" value="CARBOXYLIC ACID TRANSPORTER PROTEIN HOMOLOG"/>
    <property type="match status" value="1"/>
</dbReference>
<feature type="transmembrane region" description="Helical" evidence="5">
    <location>
        <begin position="159"/>
        <end position="178"/>
    </location>
</feature>
<evidence type="ECO:0000256" key="5">
    <source>
        <dbReference type="SAM" id="Phobius"/>
    </source>
</evidence>
<evidence type="ECO:0000256" key="1">
    <source>
        <dbReference type="ARBA" id="ARBA00004141"/>
    </source>
</evidence>
<dbReference type="EMBL" id="CP043424">
    <property type="protein sequence ID" value="QIW12212.1"/>
    <property type="molecule type" value="Genomic_DNA"/>
</dbReference>
<dbReference type="Proteomes" id="UP000251120">
    <property type="component" value="Chromosome"/>
</dbReference>
<dbReference type="Proteomes" id="UP000681131">
    <property type="component" value="Chromosome"/>
</dbReference>
<protein>
    <submittedName>
        <fullName evidence="7">MFS transporter</fullName>
    </submittedName>
</protein>
<name>A0A2Z4XZ78_9GAMM</name>
<feature type="transmembrane region" description="Helical" evidence="5">
    <location>
        <begin position="214"/>
        <end position="238"/>
    </location>
</feature>
<feature type="transmembrane region" description="Helical" evidence="5">
    <location>
        <begin position="83"/>
        <end position="103"/>
    </location>
</feature>
<feature type="transmembrane region" description="Helical" evidence="5">
    <location>
        <begin position="250"/>
        <end position="270"/>
    </location>
</feature>
<feature type="transmembrane region" description="Helical" evidence="5">
    <location>
        <begin position="277"/>
        <end position="296"/>
    </location>
</feature>
<organism evidence="7 9">
    <name type="scientific">Francisella adeliensis</name>
    <dbReference type="NCBI Taxonomy" id="2007306"/>
    <lineage>
        <taxon>Bacteria</taxon>
        <taxon>Pseudomonadati</taxon>
        <taxon>Pseudomonadota</taxon>
        <taxon>Gammaproteobacteria</taxon>
        <taxon>Thiotrichales</taxon>
        <taxon>Francisellaceae</taxon>
        <taxon>Francisella</taxon>
    </lineage>
</organism>
<dbReference type="GO" id="GO:0005886">
    <property type="term" value="C:plasma membrane"/>
    <property type="evidence" value="ECO:0007669"/>
    <property type="project" value="TreeGrafter"/>
</dbReference>
<feature type="transmembrane region" description="Helical" evidence="5">
    <location>
        <begin position="7"/>
        <end position="31"/>
    </location>
</feature>
<proteinExistence type="predicted"/>
<dbReference type="InterPro" id="IPR036259">
    <property type="entry name" value="MFS_trans_sf"/>
</dbReference>
<feature type="transmembrane region" description="Helical" evidence="5">
    <location>
        <begin position="109"/>
        <end position="127"/>
    </location>
</feature>
<evidence type="ECO:0000256" key="2">
    <source>
        <dbReference type="ARBA" id="ARBA00022692"/>
    </source>
</evidence>
<keyword evidence="2 5" id="KW-0812">Transmembrane</keyword>
<evidence type="ECO:0000313" key="8">
    <source>
        <dbReference type="EMBL" id="QIW12212.1"/>
    </source>
</evidence>
<evidence type="ECO:0000256" key="3">
    <source>
        <dbReference type="ARBA" id="ARBA00022989"/>
    </source>
</evidence>
<evidence type="ECO:0000313" key="10">
    <source>
        <dbReference type="Proteomes" id="UP000681131"/>
    </source>
</evidence>
<dbReference type="OrthoDB" id="5368493at2"/>
<feature type="domain" description="Major facilitator superfamily (MFS) profile" evidence="6">
    <location>
        <begin position="8"/>
        <end position="391"/>
    </location>
</feature>
<feature type="transmembrane region" description="Helical" evidence="5">
    <location>
        <begin position="365"/>
        <end position="387"/>
    </location>
</feature>
<keyword evidence="3 5" id="KW-1133">Transmembrane helix</keyword>
<gene>
    <name evidence="7" type="ORF">CDH04_05885</name>
    <name evidence="8" type="ORF">FZC43_05890</name>
</gene>
<dbReference type="Gene3D" id="1.20.1250.20">
    <property type="entry name" value="MFS general substrate transporter like domains"/>
    <property type="match status" value="1"/>
</dbReference>
<keyword evidence="10" id="KW-1185">Reference proteome</keyword>